<dbReference type="EMBL" id="AKKU01000001">
    <property type="protein sequence ID" value="EIW90383.1"/>
    <property type="molecule type" value="Genomic_DNA"/>
</dbReference>
<feature type="signal peptide" evidence="1">
    <location>
        <begin position="1"/>
        <end position="22"/>
    </location>
</feature>
<feature type="chain" id="PRO_5003715373" evidence="1">
    <location>
        <begin position="23"/>
        <end position="102"/>
    </location>
</feature>
<dbReference type="Gene3D" id="1.10.150.280">
    <property type="entry name" value="AF1531-like domain"/>
    <property type="match status" value="1"/>
</dbReference>
<dbReference type="GO" id="GO:0015628">
    <property type="term" value="P:protein secretion by the type II secretion system"/>
    <property type="evidence" value="ECO:0007669"/>
    <property type="project" value="TreeGrafter"/>
</dbReference>
<dbReference type="SMART" id="SM00278">
    <property type="entry name" value="HhH1"/>
    <property type="match status" value="2"/>
</dbReference>
<dbReference type="PATRIC" id="fig|1195246.3.peg.182"/>
<dbReference type="AlphaFoldDB" id="I8UEG3"/>
<dbReference type="NCBIfam" id="TIGR00426">
    <property type="entry name" value="competence protein ComEA helix-hairpin-helix repeat region"/>
    <property type="match status" value="1"/>
</dbReference>
<dbReference type="PANTHER" id="PTHR21180:SF32">
    <property type="entry name" value="ENDONUCLEASE_EXONUCLEASE_PHOSPHATASE FAMILY DOMAIN-CONTAINING PROTEIN 1"/>
    <property type="match status" value="1"/>
</dbReference>
<dbReference type="eggNOG" id="COG1555">
    <property type="taxonomic scope" value="Bacteria"/>
</dbReference>
<reference evidence="3 4" key="1">
    <citation type="journal article" date="2012" name="J. Bacteriol.">
        <title>Genome Sequence of Pectin-Degrading Alishewanella agri, Isolated from Landfill Soil.</title>
        <authorList>
            <person name="Kim J."/>
            <person name="Jung J."/>
            <person name="Sung J.S."/>
            <person name="Chun J."/>
            <person name="Park W."/>
        </authorList>
    </citation>
    <scope>NUCLEOTIDE SEQUENCE [LARGE SCALE GENOMIC DNA]</scope>
    <source>
        <strain evidence="3 4">BL06</strain>
    </source>
</reference>
<keyword evidence="4" id="KW-1185">Reference proteome</keyword>
<dbReference type="Proteomes" id="UP000035062">
    <property type="component" value="Unassembled WGS sequence"/>
</dbReference>
<gene>
    <name evidence="3" type="ORF">AGRI_00895</name>
</gene>
<name>I8UEG3_9ALTE</name>
<evidence type="ECO:0000313" key="3">
    <source>
        <dbReference type="EMBL" id="EIW90383.1"/>
    </source>
</evidence>
<comment type="caution">
    <text evidence="3">The sequence shown here is derived from an EMBL/GenBank/DDBJ whole genome shotgun (WGS) entry which is preliminary data.</text>
</comment>
<proteinExistence type="predicted"/>
<evidence type="ECO:0000256" key="1">
    <source>
        <dbReference type="SAM" id="SignalP"/>
    </source>
</evidence>
<evidence type="ECO:0000313" key="4">
    <source>
        <dbReference type="Proteomes" id="UP000035062"/>
    </source>
</evidence>
<evidence type="ECO:0000259" key="2">
    <source>
        <dbReference type="SMART" id="SM00278"/>
    </source>
</evidence>
<feature type="domain" description="Helix-hairpin-helix DNA-binding motif class 1" evidence="2">
    <location>
        <begin position="49"/>
        <end position="68"/>
    </location>
</feature>
<feature type="domain" description="Helix-hairpin-helix DNA-binding motif class 1" evidence="2">
    <location>
        <begin position="79"/>
        <end position="98"/>
    </location>
</feature>
<protein>
    <submittedName>
        <fullName evidence="3">Protein HI1008</fullName>
    </submittedName>
</protein>
<organism evidence="3 4">
    <name type="scientific">Alishewanella agri BL06</name>
    <dbReference type="NCBI Taxonomy" id="1195246"/>
    <lineage>
        <taxon>Bacteria</taxon>
        <taxon>Pseudomonadati</taxon>
        <taxon>Pseudomonadota</taxon>
        <taxon>Gammaproteobacteria</taxon>
        <taxon>Alteromonadales</taxon>
        <taxon>Alteromonadaceae</taxon>
        <taxon>Alishewanella</taxon>
    </lineage>
</organism>
<dbReference type="InterPro" id="IPR004509">
    <property type="entry name" value="Competence_ComEA_HhH"/>
</dbReference>
<dbReference type="InterPro" id="IPR010994">
    <property type="entry name" value="RuvA_2-like"/>
</dbReference>
<dbReference type="GO" id="GO:0006281">
    <property type="term" value="P:DNA repair"/>
    <property type="evidence" value="ECO:0007669"/>
    <property type="project" value="InterPro"/>
</dbReference>
<dbReference type="InterPro" id="IPR003583">
    <property type="entry name" value="Hlx-hairpin-Hlx_DNA-bd_motif"/>
</dbReference>
<dbReference type="SUPFAM" id="SSF47781">
    <property type="entry name" value="RuvA domain 2-like"/>
    <property type="match status" value="1"/>
</dbReference>
<sequence>MKHLLISAFLAALVIGANVSLANTNTQQVSKTAAAEASTKLKLNQASAEQLAAVPGLGKVKAQAIVDYVQQHGAIKSEADLTKVKGIGNKLAAKVAEYVSFD</sequence>
<dbReference type="RefSeq" id="WP_008983157.1">
    <property type="nucleotide sequence ID" value="NZ_AKKU01000001.1"/>
</dbReference>
<dbReference type="Pfam" id="PF12836">
    <property type="entry name" value="HHH_3"/>
    <property type="match status" value="1"/>
</dbReference>
<keyword evidence="1" id="KW-0732">Signal</keyword>
<dbReference type="InterPro" id="IPR051675">
    <property type="entry name" value="Endo/Exo/Phosphatase_dom_1"/>
</dbReference>
<dbReference type="PANTHER" id="PTHR21180">
    <property type="entry name" value="ENDONUCLEASE/EXONUCLEASE/PHOSPHATASE FAMILY DOMAIN-CONTAINING PROTEIN 1"/>
    <property type="match status" value="1"/>
</dbReference>
<dbReference type="GO" id="GO:0003677">
    <property type="term" value="F:DNA binding"/>
    <property type="evidence" value="ECO:0007669"/>
    <property type="project" value="InterPro"/>
</dbReference>
<dbReference type="STRING" id="1195246.AGRI_00895"/>
<accession>I8UEG3</accession>
<dbReference type="GO" id="GO:0015627">
    <property type="term" value="C:type II protein secretion system complex"/>
    <property type="evidence" value="ECO:0007669"/>
    <property type="project" value="TreeGrafter"/>
</dbReference>